<reference evidence="1" key="1">
    <citation type="submission" date="2022-07" db="EMBL/GenBank/DDBJ databases">
        <title>Genome Sequence of Lecanicillium saksenae.</title>
        <authorList>
            <person name="Buettner E."/>
        </authorList>
    </citation>
    <scope>NUCLEOTIDE SEQUENCE</scope>
    <source>
        <strain evidence="1">VT-O1</strain>
    </source>
</reference>
<comment type="caution">
    <text evidence="1">The sequence shown here is derived from an EMBL/GenBank/DDBJ whole genome shotgun (WGS) entry which is preliminary data.</text>
</comment>
<sequence length="207" mass="22656">MPIYECSRTYSEKILHPGAPDYETCRQNNPSGDAPPDAYPTEIHVVHNAQDVVLALKRATELKKDVGVRSGGHTMSNAGLFAGILIDTTHLNRNIQYDSGTHDITFGPSVRVQELAEKLREINRFYPHGHCPTVAAGGFHLGAGQGVGMRGWGPTYRDWVTQLEIVVADGRIVIANTKENSDLFWAARGGGPAFFGIITKFWGKTIP</sequence>
<name>A0ACC1QJW8_9HYPO</name>
<protein>
    <submittedName>
        <fullName evidence="1">Uncharacterized protein</fullName>
    </submittedName>
</protein>
<dbReference type="EMBL" id="JANAKD010001856">
    <property type="protein sequence ID" value="KAJ3476047.1"/>
    <property type="molecule type" value="Genomic_DNA"/>
</dbReference>
<evidence type="ECO:0000313" key="2">
    <source>
        <dbReference type="Proteomes" id="UP001148737"/>
    </source>
</evidence>
<dbReference type="Proteomes" id="UP001148737">
    <property type="component" value="Unassembled WGS sequence"/>
</dbReference>
<proteinExistence type="predicted"/>
<organism evidence="1 2">
    <name type="scientific">Lecanicillium saksenae</name>
    <dbReference type="NCBI Taxonomy" id="468837"/>
    <lineage>
        <taxon>Eukaryota</taxon>
        <taxon>Fungi</taxon>
        <taxon>Dikarya</taxon>
        <taxon>Ascomycota</taxon>
        <taxon>Pezizomycotina</taxon>
        <taxon>Sordariomycetes</taxon>
        <taxon>Hypocreomycetidae</taxon>
        <taxon>Hypocreales</taxon>
        <taxon>Cordycipitaceae</taxon>
        <taxon>Lecanicillium</taxon>
    </lineage>
</organism>
<keyword evidence="2" id="KW-1185">Reference proteome</keyword>
<evidence type="ECO:0000313" key="1">
    <source>
        <dbReference type="EMBL" id="KAJ3476047.1"/>
    </source>
</evidence>
<accession>A0ACC1QJW8</accession>
<gene>
    <name evidence="1" type="ORF">NLG97_g9253</name>
</gene>